<evidence type="ECO:0000313" key="2">
    <source>
        <dbReference type="EMBL" id="MDR4174737.1"/>
    </source>
</evidence>
<reference evidence="1 4" key="1">
    <citation type="journal article" date="2015" name="Genome Announc.">
        <title>Complete genome sequences for 35 biothreat assay-relevant bacillus species.</title>
        <authorList>
            <person name="Johnson S.L."/>
            <person name="Daligault H.E."/>
            <person name="Davenport K.W."/>
            <person name="Jaissle J."/>
            <person name="Frey K.G."/>
            <person name="Ladner J.T."/>
            <person name="Broomall S.M."/>
            <person name="Bishop-Lilly K.A."/>
            <person name="Bruce D.C."/>
            <person name="Gibbons H.S."/>
            <person name="Coyne S.R."/>
            <person name="Lo C.C."/>
            <person name="Meincke L."/>
            <person name="Munk A.C."/>
            <person name="Koroleva G.I."/>
            <person name="Rosenzweig C.N."/>
            <person name="Palacios G.F."/>
            <person name="Redden C.L."/>
            <person name="Minogue T.D."/>
            <person name="Chain P.S."/>
        </authorList>
    </citation>
    <scope>NUCLEOTIDE SEQUENCE [LARGE SCALE GENOMIC DNA]</scope>
    <source>
        <strain evidence="1 4">HD1011</strain>
        <plasmid evidence="1 4">2</plasmid>
    </source>
</reference>
<sequence>MTKEKELQTEKEKFRSKLASKHMEHFNVPKTKKMQEEENKLETKIVLGGLAYMGERGDGIARPKGIRKEN</sequence>
<gene>
    <name evidence="1" type="ORF">BF38_5955</name>
    <name evidence="2" type="ORF">FO599_01145</name>
    <name evidence="3" type="ORF">FOC89_01115</name>
</gene>
<keyword evidence="3" id="KW-0614">Plasmid</keyword>
<organism evidence="3 5">
    <name type="scientific">Bacillus thuringiensis</name>
    <dbReference type="NCBI Taxonomy" id="1428"/>
    <lineage>
        <taxon>Bacteria</taxon>
        <taxon>Bacillati</taxon>
        <taxon>Bacillota</taxon>
        <taxon>Bacilli</taxon>
        <taxon>Bacillales</taxon>
        <taxon>Bacillaceae</taxon>
        <taxon>Bacillus</taxon>
        <taxon>Bacillus cereus group</taxon>
    </lineage>
</organism>
<name>A0A0B5NIQ4_BACTU</name>
<dbReference type="Proteomes" id="UP000031876">
    <property type="component" value="Plasmid 2"/>
</dbReference>
<protein>
    <submittedName>
        <fullName evidence="3">Uncharacterized protein</fullName>
    </submittedName>
</protein>
<reference evidence="3 5" key="3">
    <citation type="submission" date="2020-05" db="EMBL/GenBank/DDBJ databases">
        <title>FDA dAtabase for Regulatory Grade micrObial Sequences (FDA-ARGOS): Supporting development and validation of Infectious Disease Dx tests.</title>
        <authorList>
            <person name="Nelson B."/>
            <person name="Plummer A."/>
            <person name="Tallon L."/>
            <person name="Sadzewicz L."/>
            <person name="Zhao X."/>
            <person name="Vavikolanu K."/>
            <person name="Mehta A."/>
            <person name="Aluvathingal J."/>
            <person name="Nadendla S."/>
            <person name="Myers T."/>
            <person name="Yan Y."/>
            <person name="Sichtig H."/>
        </authorList>
    </citation>
    <scope>NUCLEOTIDE SEQUENCE [LARGE SCALE GENOMIC DNA]</scope>
    <source>
        <strain evidence="3 5">FDAARGOS_795</strain>
        <plasmid evidence="3 5">unnamed3</plasmid>
    </source>
</reference>
<accession>A0A0B5NIQ4</accession>
<dbReference type="Proteomes" id="UP000501107">
    <property type="component" value="Plasmid unnamed3"/>
</dbReference>
<dbReference type="EMBL" id="CP009334">
    <property type="protein sequence ID" value="AJG73851.1"/>
    <property type="molecule type" value="Genomic_DNA"/>
</dbReference>
<dbReference type="KEGG" id="btw:BF38_5955"/>
<reference evidence="2" key="2">
    <citation type="submission" date="2019-07" db="EMBL/GenBank/DDBJ databases">
        <title>Phylogenomic Reclassification of ATCC Bacillus Strains and Various Taxa within the Genus Bacillus.</title>
        <authorList>
            <person name="Riojas M.A."/>
            <person name="Frank A.M."/>
            <person name="Fenn S.L."/>
            <person name="King S.P."/>
            <person name="Brower S.M."/>
            <person name="Hazbon M.H."/>
        </authorList>
    </citation>
    <scope>NUCLEOTIDE SEQUENCE</scope>
    <source>
        <strain evidence="2">ATCC 35646</strain>
    </source>
</reference>
<dbReference type="EMBL" id="VKQN01000001">
    <property type="protein sequence ID" value="MDR4174737.1"/>
    <property type="molecule type" value="Genomic_DNA"/>
</dbReference>
<dbReference type="Proteomes" id="UP001181533">
    <property type="component" value="Unassembled WGS sequence"/>
</dbReference>
<dbReference type="AlphaFoldDB" id="A0A0B5NIQ4"/>
<evidence type="ECO:0000313" key="3">
    <source>
        <dbReference type="EMBL" id="QKH22617.1"/>
    </source>
</evidence>
<dbReference type="RefSeq" id="WP_000159530.1">
    <property type="nucleotide sequence ID" value="NZ_CP009334.1"/>
</dbReference>
<geneLocation type="plasmid" evidence="1 4">
    <name>2</name>
</geneLocation>
<dbReference type="EMBL" id="CP053979">
    <property type="protein sequence ID" value="QKH22617.1"/>
    <property type="molecule type" value="Genomic_DNA"/>
</dbReference>
<evidence type="ECO:0000313" key="4">
    <source>
        <dbReference type="Proteomes" id="UP000031876"/>
    </source>
</evidence>
<evidence type="ECO:0000313" key="1">
    <source>
        <dbReference type="EMBL" id="AJG73851.1"/>
    </source>
</evidence>
<proteinExistence type="predicted"/>
<evidence type="ECO:0000313" key="5">
    <source>
        <dbReference type="Proteomes" id="UP000501107"/>
    </source>
</evidence>
<geneLocation type="plasmid" evidence="3 5">
    <name>unnamed3</name>
</geneLocation>